<comment type="caution">
    <text evidence="1">The sequence shown here is derived from an EMBL/GenBank/DDBJ whole genome shotgun (WGS) entry which is preliminary data.</text>
</comment>
<organism evidence="1 2">
    <name type="scientific">Hungatella hathewayi DSM 13479</name>
    <dbReference type="NCBI Taxonomy" id="566550"/>
    <lineage>
        <taxon>Bacteria</taxon>
        <taxon>Bacillati</taxon>
        <taxon>Bacillota</taxon>
        <taxon>Clostridia</taxon>
        <taxon>Lachnospirales</taxon>
        <taxon>Lachnospiraceae</taxon>
        <taxon>Hungatella</taxon>
    </lineage>
</organism>
<proteinExistence type="predicted"/>
<accession>D3AK22</accession>
<sequence>MPQILKNYILGSEKVKGKIVFFVEISKFMTSTQKEKGKIMSGGKRRFLAKRCG</sequence>
<dbReference type="AlphaFoldDB" id="D3AK22"/>
<protein>
    <submittedName>
        <fullName evidence="1">Uncharacterized protein</fullName>
    </submittedName>
</protein>
<reference evidence="1 2" key="1">
    <citation type="submission" date="2010-01" db="EMBL/GenBank/DDBJ databases">
        <authorList>
            <person name="Weinstock G."/>
            <person name="Sodergren E."/>
            <person name="Clifton S."/>
            <person name="Fulton L."/>
            <person name="Fulton B."/>
            <person name="Courtney L."/>
            <person name="Fronick C."/>
            <person name="Harrison M."/>
            <person name="Strong C."/>
            <person name="Farmer C."/>
            <person name="Delahaunty K."/>
            <person name="Markovic C."/>
            <person name="Hall O."/>
            <person name="Minx P."/>
            <person name="Tomlinson C."/>
            <person name="Mitreva M."/>
            <person name="Nelson J."/>
            <person name="Hou S."/>
            <person name="Wollam A."/>
            <person name="Pepin K.H."/>
            <person name="Johnson M."/>
            <person name="Bhonagiri V."/>
            <person name="Nash W.E."/>
            <person name="Warren W."/>
            <person name="Chinwalla A."/>
            <person name="Mardis E.R."/>
            <person name="Wilson R.K."/>
        </authorList>
    </citation>
    <scope>NUCLEOTIDE SEQUENCE [LARGE SCALE GENOMIC DNA]</scope>
    <source>
        <strain evidence="1 2">DSM 13479</strain>
    </source>
</reference>
<dbReference type="Proteomes" id="UP000004968">
    <property type="component" value="Unassembled WGS sequence"/>
</dbReference>
<gene>
    <name evidence="1" type="ORF">CLOSTHATH_03965</name>
</gene>
<evidence type="ECO:0000313" key="2">
    <source>
        <dbReference type="Proteomes" id="UP000004968"/>
    </source>
</evidence>
<dbReference type="HOGENOM" id="CLU_3062341_0_0_9"/>
<dbReference type="EMBL" id="ACIO01000335">
    <property type="protein sequence ID" value="EFC97826.1"/>
    <property type="molecule type" value="Genomic_DNA"/>
</dbReference>
<name>D3AK22_9FIRM</name>
<evidence type="ECO:0000313" key="1">
    <source>
        <dbReference type="EMBL" id="EFC97826.1"/>
    </source>
</evidence>